<sequence length="223" mass="24186">MAAAAAAAPTLAVVLCAAAAFFATAHARTADGDLIAKTCANATSHRRSYWPFEKFCNSRLRMDKRSAAAKHPRDLALIAMDLTQRAVADADAKVGGLLRSGAGHHDDCTVRALRHCRLDYAAVASSIPVCRAMAEDYEKPGAANKLAPSDYFECSRRLWRDTGKCLVRIVGDGEVWEPLSREVGEARLRTDLVEAMLEEMLGVVNRPSTVINSNASYESYISL</sequence>
<dbReference type="InterPro" id="IPR035513">
    <property type="entry name" value="Invertase/methylesterase_inhib"/>
</dbReference>
<dbReference type="Gene3D" id="1.20.140.40">
    <property type="entry name" value="Invertase/pectin methylesterase inhibitor family protein"/>
    <property type="match status" value="1"/>
</dbReference>
<reference evidence="3" key="1">
    <citation type="journal article" date="2012" name="Nat. Biotechnol.">
        <title>Reference genome sequence of the model plant Setaria.</title>
        <authorList>
            <person name="Bennetzen J.L."/>
            <person name="Schmutz J."/>
            <person name="Wang H."/>
            <person name="Percifield R."/>
            <person name="Hawkins J."/>
            <person name="Pontaroli A.C."/>
            <person name="Estep M."/>
            <person name="Feng L."/>
            <person name="Vaughn J.N."/>
            <person name="Grimwood J."/>
            <person name="Jenkins J."/>
            <person name="Barry K."/>
            <person name="Lindquist E."/>
            <person name="Hellsten U."/>
            <person name="Deshpande S."/>
            <person name="Wang X."/>
            <person name="Wu X."/>
            <person name="Mitros T."/>
            <person name="Triplett J."/>
            <person name="Yang X."/>
            <person name="Ye C.Y."/>
            <person name="Mauro-Herrera M."/>
            <person name="Wang L."/>
            <person name="Li P."/>
            <person name="Sharma M."/>
            <person name="Sharma R."/>
            <person name="Ronald P.C."/>
            <person name="Panaud O."/>
            <person name="Kellogg E.A."/>
            <person name="Brutnell T.P."/>
            <person name="Doust A.N."/>
            <person name="Tuskan G.A."/>
            <person name="Rokhsar D."/>
            <person name="Devos K.M."/>
        </authorList>
    </citation>
    <scope>NUCLEOTIDE SEQUENCE [LARGE SCALE GENOMIC DNA]</scope>
    <source>
        <strain evidence="3">Yugu1</strain>
    </source>
</reference>
<protein>
    <recommendedName>
        <fullName evidence="2">Pectinesterase inhibitor domain-containing protein</fullName>
    </recommendedName>
</protein>
<evidence type="ECO:0000256" key="1">
    <source>
        <dbReference type="SAM" id="SignalP"/>
    </source>
</evidence>
<evidence type="ECO:0000259" key="2">
    <source>
        <dbReference type="Pfam" id="PF04043"/>
    </source>
</evidence>
<feature type="chain" id="PRO_5016977639" description="Pectinesterase inhibitor domain-containing protein" evidence="1">
    <location>
        <begin position="28"/>
        <end position="223"/>
    </location>
</feature>
<accession>A0A368QPF1</accession>
<reference evidence="3" key="2">
    <citation type="submission" date="2015-07" db="EMBL/GenBank/DDBJ databases">
        <authorList>
            <person name="Noorani M."/>
        </authorList>
    </citation>
    <scope>NUCLEOTIDE SEQUENCE</scope>
    <source>
        <strain evidence="3">Yugu1</strain>
    </source>
</reference>
<dbReference type="InterPro" id="IPR006501">
    <property type="entry name" value="Pectinesterase_inhib_dom"/>
</dbReference>
<dbReference type="GO" id="GO:0004857">
    <property type="term" value="F:enzyme inhibitor activity"/>
    <property type="evidence" value="ECO:0007669"/>
    <property type="project" value="InterPro"/>
</dbReference>
<organism evidence="3">
    <name type="scientific">Setaria italica</name>
    <name type="common">Foxtail millet</name>
    <name type="synonym">Panicum italicum</name>
    <dbReference type="NCBI Taxonomy" id="4555"/>
    <lineage>
        <taxon>Eukaryota</taxon>
        <taxon>Viridiplantae</taxon>
        <taxon>Streptophyta</taxon>
        <taxon>Embryophyta</taxon>
        <taxon>Tracheophyta</taxon>
        <taxon>Spermatophyta</taxon>
        <taxon>Magnoliopsida</taxon>
        <taxon>Liliopsida</taxon>
        <taxon>Poales</taxon>
        <taxon>Poaceae</taxon>
        <taxon>PACMAD clade</taxon>
        <taxon>Panicoideae</taxon>
        <taxon>Panicodae</taxon>
        <taxon>Paniceae</taxon>
        <taxon>Cenchrinae</taxon>
        <taxon>Setaria</taxon>
    </lineage>
</organism>
<dbReference type="OrthoDB" id="711352at2759"/>
<name>A0A368QPF1_SETIT</name>
<dbReference type="EMBL" id="CM003531">
    <property type="protein sequence ID" value="RCV19831.1"/>
    <property type="molecule type" value="Genomic_DNA"/>
</dbReference>
<gene>
    <name evidence="3" type="ORF">SETIT_4G007400v2</name>
</gene>
<dbReference type="Pfam" id="PF04043">
    <property type="entry name" value="PMEI"/>
    <property type="match status" value="1"/>
</dbReference>
<proteinExistence type="predicted"/>
<dbReference type="SUPFAM" id="SSF101148">
    <property type="entry name" value="Plant invertase/pectin methylesterase inhibitor"/>
    <property type="match status" value="1"/>
</dbReference>
<feature type="domain" description="Pectinesterase inhibitor" evidence="2">
    <location>
        <begin position="33"/>
        <end position="128"/>
    </location>
</feature>
<keyword evidence="1" id="KW-0732">Signal</keyword>
<evidence type="ECO:0000313" key="3">
    <source>
        <dbReference type="EMBL" id="RCV19831.1"/>
    </source>
</evidence>
<feature type="signal peptide" evidence="1">
    <location>
        <begin position="1"/>
        <end position="27"/>
    </location>
</feature>
<dbReference type="AlphaFoldDB" id="A0A368QPF1"/>